<evidence type="ECO:0000256" key="2">
    <source>
        <dbReference type="ARBA" id="ARBA00022603"/>
    </source>
</evidence>
<name>A0ABU0IHN8_9HYPH</name>
<evidence type="ECO:0000256" key="1">
    <source>
        <dbReference type="ARBA" id="ARBA00008361"/>
    </source>
</evidence>
<dbReference type="PANTHER" id="PTHR44942:SF4">
    <property type="entry name" value="METHYLTRANSFERASE TYPE 11 DOMAIN-CONTAINING PROTEIN"/>
    <property type="match status" value="1"/>
</dbReference>
<dbReference type="Proteomes" id="UP001235269">
    <property type="component" value="Unassembled WGS sequence"/>
</dbReference>
<comment type="similarity">
    <text evidence="1">Belongs to the methyltransferase superfamily.</text>
</comment>
<keyword evidence="3" id="KW-0808">Transferase</keyword>
<keyword evidence="2" id="KW-0489">Methyltransferase</keyword>
<protein>
    <submittedName>
        <fullName evidence="5">Ubiquinone/menaquinone biosynthesis C-methylase UbiE</fullName>
    </submittedName>
</protein>
<dbReference type="InterPro" id="IPR051052">
    <property type="entry name" value="Diverse_substrate_MTase"/>
</dbReference>
<dbReference type="RefSeq" id="WP_307159360.1">
    <property type="nucleotide sequence ID" value="NZ_JAUSWH010000013.1"/>
</dbReference>
<dbReference type="EMBL" id="JAUSWH010000013">
    <property type="protein sequence ID" value="MDQ0457177.1"/>
    <property type="molecule type" value="Genomic_DNA"/>
</dbReference>
<dbReference type="CDD" id="cd02440">
    <property type="entry name" value="AdoMet_MTases"/>
    <property type="match status" value="1"/>
</dbReference>
<evidence type="ECO:0000256" key="3">
    <source>
        <dbReference type="ARBA" id="ARBA00022679"/>
    </source>
</evidence>
<sequence>MVTPTPNDKVRDHDRNVQAQFGPRAEAYVASAVHASGADLDRIAALASAASPLSALDLGCGGGHVAYALAPHSGTVTAVDLSCEMLEAVRATAAGRGYSNLRIEQASAEALPFAAETFDFLASRFTAHHWHDVDAGLRQARRVLKAGSPAVFVDVIAPGVPLLDTHLQSVELLRDTSHVRNYSLAEWTEKLTRAGFRVEACRHFRSRMEFASWTARMATPEPLVTAIRALQQAAPSPVKSHFCIEEDGSFMLDMVLIEAAA</sequence>
<dbReference type="Gene3D" id="3.40.50.150">
    <property type="entry name" value="Vaccinia Virus protein VP39"/>
    <property type="match status" value="1"/>
</dbReference>
<comment type="caution">
    <text evidence="5">The sequence shown here is derived from an EMBL/GenBank/DDBJ whole genome shotgun (WGS) entry which is preliminary data.</text>
</comment>
<proteinExistence type="inferred from homology"/>
<evidence type="ECO:0000313" key="6">
    <source>
        <dbReference type="Proteomes" id="UP001235269"/>
    </source>
</evidence>
<feature type="domain" description="Methyltransferase type 11" evidence="4">
    <location>
        <begin position="56"/>
        <end position="148"/>
    </location>
</feature>
<dbReference type="Pfam" id="PF08241">
    <property type="entry name" value="Methyltransf_11"/>
    <property type="match status" value="1"/>
</dbReference>
<gene>
    <name evidence="5" type="ORF">QO005_003526</name>
</gene>
<dbReference type="SUPFAM" id="SSF53335">
    <property type="entry name" value="S-adenosyl-L-methionine-dependent methyltransferases"/>
    <property type="match status" value="1"/>
</dbReference>
<organism evidence="5 6">
    <name type="scientific">Rhizobium paknamense</name>
    <dbReference type="NCBI Taxonomy" id="1206817"/>
    <lineage>
        <taxon>Bacteria</taxon>
        <taxon>Pseudomonadati</taxon>
        <taxon>Pseudomonadota</taxon>
        <taxon>Alphaproteobacteria</taxon>
        <taxon>Hyphomicrobiales</taxon>
        <taxon>Rhizobiaceae</taxon>
        <taxon>Rhizobium/Agrobacterium group</taxon>
        <taxon>Rhizobium</taxon>
    </lineage>
</organism>
<accession>A0ABU0IHN8</accession>
<dbReference type="InterPro" id="IPR029063">
    <property type="entry name" value="SAM-dependent_MTases_sf"/>
</dbReference>
<reference evidence="5 6" key="1">
    <citation type="submission" date="2023-07" db="EMBL/GenBank/DDBJ databases">
        <title>Genomic Encyclopedia of Type Strains, Phase IV (KMG-IV): sequencing the most valuable type-strain genomes for metagenomic binning, comparative biology and taxonomic classification.</title>
        <authorList>
            <person name="Goeker M."/>
        </authorList>
    </citation>
    <scope>NUCLEOTIDE SEQUENCE [LARGE SCALE GENOMIC DNA]</scope>
    <source>
        <strain evidence="5 6">DSM 100301</strain>
    </source>
</reference>
<evidence type="ECO:0000313" key="5">
    <source>
        <dbReference type="EMBL" id="MDQ0457177.1"/>
    </source>
</evidence>
<dbReference type="PANTHER" id="PTHR44942">
    <property type="entry name" value="METHYLTRANSF_11 DOMAIN-CONTAINING PROTEIN"/>
    <property type="match status" value="1"/>
</dbReference>
<keyword evidence="5" id="KW-0830">Ubiquinone</keyword>
<evidence type="ECO:0000259" key="4">
    <source>
        <dbReference type="Pfam" id="PF08241"/>
    </source>
</evidence>
<dbReference type="InterPro" id="IPR013216">
    <property type="entry name" value="Methyltransf_11"/>
</dbReference>
<keyword evidence="6" id="KW-1185">Reference proteome</keyword>